<sequence>MDDTSRGSLGRVSSVFVVFAAYAALASTSTAQEAAKQPNAPNSGQNEANNPLTPKITFNLQDYYIPSFIRGPDQDANQLLLRGLVPSDLFGAPQLFRFTLPIATAPTLPDGSETGLGDLTLMDLFMFPGKDVSFGLGPMLVAPTASSRVLGAGKWQAGAAGVAVAPQSWGLVGGLLTYQQSFAGDDDREAVKLLTVQPILFYNLPDGYYLRSSAIWNFDIENDTRYAPLGFGVGKVWQVSRTASVNAYIEPQYTVLHHGAGIPRWQVFAGLNLQFSLGQ</sequence>
<feature type="signal peptide" evidence="2">
    <location>
        <begin position="1"/>
        <end position="23"/>
    </location>
</feature>
<dbReference type="OrthoDB" id="9809066at2"/>
<dbReference type="Proteomes" id="UP000325333">
    <property type="component" value="Unassembled WGS sequence"/>
</dbReference>
<dbReference type="KEGG" id="abq:ABAZ39_16290"/>
<evidence type="ECO:0000256" key="1">
    <source>
        <dbReference type="SAM" id="MobiDB-lite"/>
    </source>
</evidence>
<evidence type="ECO:0008006" key="7">
    <source>
        <dbReference type="Google" id="ProtNLM"/>
    </source>
</evidence>
<evidence type="ECO:0000313" key="6">
    <source>
        <dbReference type="Proteomes" id="UP000325333"/>
    </source>
</evidence>
<feature type="region of interest" description="Disordered" evidence="1">
    <location>
        <begin position="33"/>
        <end position="52"/>
    </location>
</feature>
<proteinExistence type="predicted"/>
<accession>A0A060DH62</accession>
<accession>A0A5B0KK64</accession>
<feature type="chain" id="PRO_5043646507" description="Transporter" evidence="2">
    <location>
        <begin position="24"/>
        <end position="279"/>
    </location>
</feature>
<feature type="compositionally biased region" description="Polar residues" evidence="1">
    <location>
        <begin position="39"/>
        <end position="52"/>
    </location>
</feature>
<dbReference type="AlphaFoldDB" id="A0A060DH62"/>
<name>A0A060DH62_9PROT</name>
<dbReference type="EMBL" id="VEWN01000018">
    <property type="protein sequence ID" value="KAA1053047.1"/>
    <property type="molecule type" value="Genomic_DNA"/>
</dbReference>
<keyword evidence="2" id="KW-0732">Signal</keyword>
<geneLocation type="plasmid" evidence="3 5">
    <name>AbAZ39_p1</name>
</geneLocation>
<evidence type="ECO:0000313" key="4">
    <source>
        <dbReference type="EMBL" id="KAA1053047.1"/>
    </source>
</evidence>
<gene>
    <name evidence="3" type="ORF">ABAZ39_16290</name>
    <name evidence="4" type="ORF">FH063_003243</name>
</gene>
<dbReference type="EMBL" id="CP007794">
    <property type="protein sequence ID" value="AIB13501.1"/>
    <property type="molecule type" value="Genomic_DNA"/>
</dbReference>
<reference evidence="4 6" key="2">
    <citation type="submission" date="2019-07" db="EMBL/GenBank/DDBJ databases">
        <title>Genome sequencing of the stress-tolerant strain Azospirillum brasilense Az19.</title>
        <authorList>
            <person name="Maroniche G.A."/>
            <person name="Garcia J.E."/>
            <person name="Pagnussat L."/>
            <person name="Amenta M."/>
            <person name="Creus C.M."/>
        </authorList>
    </citation>
    <scope>NUCLEOTIDE SEQUENCE [LARGE SCALE GENOMIC DNA]</scope>
    <source>
        <strain evidence="4 6">Az19</strain>
    </source>
</reference>
<dbReference type="RefSeq" id="WP_040133956.1">
    <property type="nucleotide sequence ID" value="NZ_CP007794.1"/>
</dbReference>
<keyword evidence="3" id="KW-0614">Plasmid</keyword>
<reference evidence="3 5" key="1">
    <citation type="journal article" date="2014" name="Genome Announc.">
        <title>Complete Genome Sequence of the Model Rhizosphere Strain Azospirillum brasilense Az39, Successfully Applied in Agriculture.</title>
        <authorList>
            <person name="Rivera D."/>
            <person name="Revale S."/>
            <person name="Molina R."/>
            <person name="Gualpa J."/>
            <person name="Puente M."/>
            <person name="Maroniche G."/>
            <person name="Paris G."/>
            <person name="Baker D."/>
            <person name="Clavijo B."/>
            <person name="McLay K."/>
            <person name="Spaepen S."/>
            <person name="Perticari A."/>
            <person name="Vazquez M."/>
            <person name="Wisniewski-Dye F."/>
            <person name="Watkins C."/>
            <person name="Martinez-Abarca F."/>
            <person name="Vanderleyden J."/>
            <person name="Cassan F."/>
        </authorList>
    </citation>
    <scope>NUCLEOTIDE SEQUENCE [LARGE SCALE GENOMIC DNA]</scope>
    <source>
        <strain evidence="3 5">Az39</strain>
        <plasmid evidence="3">AbAZ39_p1</plasmid>
    </source>
</reference>
<evidence type="ECO:0000256" key="2">
    <source>
        <dbReference type="SAM" id="SignalP"/>
    </source>
</evidence>
<evidence type="ECO:0000313" key="5">
    <source>
        <dbReference type="Proteomes" id="UP000027186"/>
    </source>
</evidence>
<protein>
    <recommendedName>
        <fullName evidence="7">Transporter</fullName>
    </recommendedName>
</protein>
<organism evidence="3 5">
    <name type="scientific">Azospirillum argentinense</name>
    <dbReference type="NCBI Taxonomy" id="2970906"/>
    <lineage>
        <taxon>Bacteria</taxon>
        <taxon>Pseudomonadati</taxon>
        <taxon>Pseudomonadota</taxon>
        <taxon>Alphaproteobacteria</taxon>
        <taxon>Rhodospirillales</taxon>
        <taxon>Azospirillaceae</taxon>
        <taxon>Azospirillum</taxon>
    </lineage>
</organism>
<dbReference type="Proteomes" id="UP000027186">
    <property type="component" value="Plasmid AbAZ39_p1"/>
</dbReference>
<evidence type="ECO:0000313" key="3">
    <source>
        <dbReference type="EMBL" id="AIB13501.1"/>
    </source>
</evidence>